<organism evidence="16">
    <name type="scientific">Onchocerca ochengi</name>
    <name type="common">Filarial nematode worm</name>
    <dbReference type="NCBI Taxonomy" id="42157"/>
    <lineage>
        <taxon>Eukaryota</taxon>
        <taxon>Metazoa</taxon>
        <taxon>Ecdysozoa</taxon>
        <taxon>Nematoda</taxon>
        <taxon>Chromadorea</taxon>
        <taxon>Rhabditida</taxon>
        <taxon>Spirurina</taxon>
        <taxon>Spiruromorpha</taxon>
        <taxon>Filarioidea</taxon>
        <taxon>Onchocercidae</taxon>
        <taxon>Onchocerca</taxon>
    </lineage>
</organism>
<dbReference type="EC" id="3.2.1.-" evidence="11"/>
<dbReference type="GO" id="GO:0005975">
    <property type="term" value="P:carbohydrate metabolic process"/>
    <property type="evidence" value="ECO:0007669"/>
    <property type="project" value="InterPro"/>
</dbReference>
<feature type="active site" description="Proton donor" evidence="9">
    <location>
        <position position="444"/>
    </location>
</feature>
<dbReference type="AlphaFoldDB" id="A0A182E1D5"/>
<reference evidence="16" key="1">
    <citation type="submission" date="2016-06" db="UniProtKB">
        <authorList>
            <consortium name="WormBaseParasite"/>
        </authorList>
    </citation>
    <scope>IDENTIFICATION</scope>
</reference>
<protein>
    <recommendedName>
        <fullName evidence="11">alpha-1,2-Mannosidase</fullName>
        <ecNumber evidence="11">3.2.1.-</ecNumber>
    </recommendedName>
</protein>
<dbReference type="GO" id="GO:0005783">
    <property type="term" value="C:endoplasmic reticulum"/>
    <property type="evidence" value="ECO:0007669"/>
    <property type="project" value="TreeGrafter"/>
</dbReference>
<evidence type="ECO:0000256" key="1">
    <source>
        <dbReference type="ARBA" id="ARBA00001913"/>
    </source>
</evidence>
<dbReference type="InterPro" id="IPR004274">
    <property type="entry name" value="FCP1_dom"/>
</dbReference>
<dbReference type="PANTHER" id="PTHR11742:SF6">
    <property type="entry name" value="MANNOSYL-OLIGOSACCHARIDE ALPHA-1,2-MANNOSIDASE IA-RELATED"/>
    <property type="match status" value="1"/>
</dbReference>
<dbReference type="SUPFAM" id="SSF56784">
    <property type="entry name" value="HAD-like"/>
    <property type="match status" value="1"/>
</dbReference>
<dbReference type="PANTHER" id="PTHR11742">
    <property type="entry name" value="MANNOSYL-OLIGOSACCHARIDE ALPHA-1,2-MANNOSIDASE-RELATED"/>
    <property type="match status" value="1"/>
</dbReference>
<gene>
    <name evidence="14" type="ORF">NOO_LOCUS1771</name>
</gene>
<dbReference type="GO" id="GO:0004571">
    <property type="term" value="F:mannosyl-oligosaccharide 1,2-alpha-mannosidase activity"/>
    <property type="evidence" value="ECO:0007669"/>
    <property type="project" value="InterPro"/>
</dbReference>
<feature type="binding site" evidence="10">
    <location>
        <position position="789"/>
    </location>
    <ligand>
        <name>Ca(2+)</name>
        <dbReference type="ChEBI" id="CHEBI:29108"/>
    </ligand>
</feature>
<evidence type="ECO:0000313" key="15">
    <source>
        <dbReference type="Proteomes" id="UP000271087"/>
    </source>
</evidence>
<keyword evidence="15" id="KW-1185">Reference proteome</keyword>
<dbReference type="EMBL" id="UYRW01000242">
    <property type="protein sequence ID" value="VDK64878.1"/>
    <property type="molecule type" value="Genomic_DNA"/>
</dbReference>
<dbReference type="InterPro" id="IPR001382">
    <property type="entry name" value="Glyco_hydro_47"/>
</dbReference>
<dbReference type="GO" id="GO:0005634">
    <property type="term" value="C:nucleus"/>
    <property type="evidence" value="ECO:0007669"/>
    <property type="project" value="UniProtKB-ARBA"/>
</dbReference>
<feature type="active site" description="Proton donor" evidence="9">
    <location>
        <position position="678"/>
    </location>
</feature>
<dbReference type="SMART" id="SM00577">
    <property type="entry name" value="CPDc"/>
    <property type="match status" value="1"/>
</dbReference>
<name>A0A182E1D5_ONCOC</name>
<evidence type="ECO:0000313" key="14">
    <source>
        <dbReference type="EMBL" id="VDK64878.1"/>
    </source>
</evidence>
<dbReference type="GO" id="GO:0004721">
    <property type="term" value="F:phosphoprotein phosphatase activity"/>
    <property type="evidence" value="ECO:0007669"/>
    <property type="project" value="UniProtKB-KW"/>
</dbReference>
<dbReference type="Proteomes" id="UP000271087">
    <property type="component" value="Unassembled WGS sequence"/>
</dbReference>
<dbReference type="GO" id="GO:0005509">
    <property type="term" value="F:calcium ion binding"/>
    <property type="evidence" value="ECO:0007669"/>
    <property type="project" value="InterPro"/>
</dbReference>
<dbReference type="InterPro" id="IPR050749">
    <property type="entry name" value="Glycosyl_Hydrolase_47"/>
</dbReference>
<keyword evidence="5" id="KW-0904">Protein phosphatase</keyword>
<dbReference type="GO" id="GO:0000139">
    <property type="term" value="C:Golgi membrane"/>
    <property type="evidence" value="ECO:0007669"/>
    <property type="project" value="TreeGrafter"/>
</dbReference>
<feature type="active site" evidence="9">
    <location>
        <position position="703"/>
    </location>
</feature>
<feature type="domain" description="FCP1 homology" evidence="13">
    <location>
        <begin position="138"/>
        <end position="297"/>
    </location>
</feature>
<dbReference type="Pfam" id="PF01532">
    <property type="entry name" value="Glyco_hydro_47"/>
    <property type="match status" value="1"/>
</dbReference>
<keyword evidence="10" id="KW-0479">Metal-binding</keyword>
<evidence type="ECO:0000256" key="12">
    <source>
        <dbReference type="SAM" id="MobiDB-lite"/>
    </source>
</evidence>
<comment type="similarity">
    <text evidence="8">Belongs to the CTDSPL2 family.</text>
</comment>
<dbReference type="NCBIfam" id="TIGR02251">
    <property type="entry name" value="HIF-SF_euk"/>
    <property type="match status" value="1"/>
</dbReference>
<feature type="active site" evidence="9">
    <location>
        <position position="577"/>
    </location>
</feature>
<dbReference type="FunFam" id="3.40.50.1000:FF:000015">
    <property type="entry name" value="CTD small phosphatase-like protein 2"/>
    <property type="match status" value="1"/>
</dbReference>
<accession>A0A182E1D5</accession>
<evidence type="ECO:0000256" key="5">
    <source>
        <dbReference type="ARBA" id="ARBA00022912"/>
    </source>
</evidence>
<dbReference type="OrthoDB" id="8118055at2759"/>
<dbReference type="InterPro" id="IPR023214">
    <property type="entry name" value="HAD_sf"/>
</dbReference>
<comment type="similarity">
    <text evidence="3 11">Belongs to the glycosyl hydrolase 47 family.</text>
</comment>
<dbReference type="InterPro" id="IPR012341">
    <property type="entry name" value="6hp_glycosidase-like_sf"/>
</dbReference>
<feature type="compositionally biased region" description="Basic and acidic residues" evidence="12">
    <location>
        <begin position="64"/>
        <end position="73"/>
    </location>
</feature>
<dbReference type="WBParaSite" id="nOo.2.0.1.t01771-RA">
    <property type="protein sequence ID" value="nOo.2.0.1.t01771-RA"/>
    <property type="gene ID" value="nOo.2.0.1.g01771"/>
</dbReference>
<sequence>MKGCRPEQYCQLPNMQTRSIDRSINRYWIDRQCLMGSRGNNIAYYIANIRALLNSKEGRKRRSSSSEELRRDYSIISTNEQQQDDVTDTPIICSTPETEAFRHVYPVIDADSIFLLRHLPPLSDEMRYRCPALPLRTRSTPEFSLVLDLDETLVHCSLTELPDASLSFPVHFQENTYQVYVRVRPHLQEFLERLSRSFEIILFTASKRVYADKLLNLLDPGKRLIRHRLFREHCVFVYGNYIKDLTILGRDLSKTIIIDNSLQSFAYQIDNGIPIESWFFQQDDQELLKLIPFLEQITNQKNDVRHILRARSGRLFKTDRSRFLAQVRQHEFELERSHFAEGVAKVDDESDAKSAEQRQFIINMTKFAWSNYRKYAWGFNELKPLSHSGHSASIFGSGKLGATIVDALDTLYIMGLKEEYEEGRNWVEKFFDLKISVADISVFETNIRFIGGLLAAYALTGDKMYIQKATDVANILLPAFETPTGIPYALVNPVSGRSHNWGWINGGFSILSEFGSLQLEFDYLSQLTQNFIYSNKVARIREVVLSVKTEDGLYPNYLHPKSGKWGPKHVSVGALGDSFYEYLLKSWLRSGKNDTVYKEMYDVAVTSIKKYLLRYSRQNHLAYFIELKGKREVHKMDHLACFIVGLLALEALNENDVKRRSDTLKLAEEIATTGIGPESFRFTNEIEGMAISDREKYYILRPEVIEGWFYLWRVTRKNKYREWCWIAAKNIEKYCRTTGGYSGIKDVYNAEVVHDDVQQSFVIAETFKYLYLTFSNDSTMPLNKWVFNTEAHAFPIIT</sequence>
<evidence type="ECO:0000256" key="7">
    <source>
        <dbReference type="ARBA" id="ARBA00037324"/>
    </source>
</evidence>
<dbReference type="InterPro" id="IPR011948">
    <property type="entry name" value="Dullard_phosphatase"/>
</dbReference>
<evidence type="ECO:0000256" key="8">
    <source>
        <dbReference type="ARBA" id="ARBA00038355"/>
    </source>
</evidence>
<evidence type="ECO:0000256" key="6">
    <source>
        <dbReference type="ARBA" id="ARBA00023157"/>
    </source>
</evidence>
<dbReference type="PROSITE" id="PS50969">
    <property type="entry name" value="FCP1"/>
    <property type="match status" value="1"/>
</dbReference>
<evidence type="ECO:0000256" key="3">
    <source>
        <dbReference type="ARBA" id="ARBA00007658"/>
    </source>
</evidence>
<evidence type="ECO:0000256" key="10">
    <source>
        <dbReference type="PIRSR" id="PIRSR601382-2"/>
    </source>
</evidence>
<dbReference type="SUPFAM" id="SSF48225">
    <property type="entry name" value="Seven-hairpin glycosidases"/>
    <property type="match status" value="1"/>
</dbReference>
<keyword evidence="10" id="KW-0106">Calcium</keyword>
<comment type="function">
    <text evidence="7">Probable phosphatase.</text>
</comment>
<evidence type="ECO:0000256" key="2">
    <source>
        <dbReference type="ARBA" id="ARBA00004922"/>
    </source>
</evidence>
<evidence type="ECO:0000256" key="4">
    <source>
        <dbReference type="ARBA" id="ARBA00022801"/>
    </source>
</evidence>
<evidence type="ECO:0000259" key="13">
    <source>
        <dbReference type="PROSITE" id="PS50969"/>
    </source>
</evidence>
<feature type="region of interest" description="Disordered" evidence="12">
    <location>
        <begin position="60"/>
        <end position="82"/>
    </location>
</feature>
<proteinExistence type="inferred from homology"/>
<keyword evidence="11" id="KW-0326">Glycosidase</keyword>
<dbReference type="Gene3D" id="3.40.50.1000">
    <property type="entry name" value="HAD superfamily/HAD-like"/>
    <property type="match status" value="1"/>
</dbReference>
<dbReference type="InterPro" id="IPR036412">
    <property type="entry name" value="HAD-like_sf"/>
</dbReference>
<evidence type="ECO:0000256" key="9">
    <source>
        <dbReference type="PIRSR" id="PIRSR601382-1"/>
    </source>
</evidence>
<dbReference type="InterPro" id="IPR036026">
    <property type="entry name" value="Seven-hairpin_glycosidases"/>
</dbReference>
<evidence type="ECO:0000256" key="11">
    <source>
        <dbReference type="RuleBase" id="RU361193"/>
    </source>
</evidence>
<dbReference type="CDD" id="cd07521">
    <property type="entry name" value="HAD_FCP1-like"/>
    <property type="match status" value="1"/>
</dbReference>
<evidence type="ECO:0000313" key="16">
    <source>
        <dbReference type="WBParaSite" id="nOo.2.0.1.t01771-RA"/>
    </source>
</evidence>
<dbReference type="FunFam" id="1.50.10.10:FF:000055">
    <property type="entry name" value="alpha-1,2-Mannosidase"/>
    <property type="match status" value="1"/>
</dbReference>
<reference evidence="14 15" key="2">
    <citation type="submission" date="2018-08" db="EMBL/GenBank/DDBJ databases">
        <authorList>
            <person name="Laetsch R D."/>
            <person name="Stevens L."/>
            <person name="Kumar S."/>
            <person name="Blaxter L. M."/>
        </authorList>
    </citation>
    <scope>NUCLEOTIDE SEQUENCE [LARGE SCALE GENOMIC DNA]</scope>
</reference>
<comment type="pathway">
    <text evidence="2">Protein modification; protein glycosylation.</text>
</comment>
<comment type="cofactor">
    <cofactor evidence="1 10">
        <name>Ca(2+)</name>
        <dbReference type="ChEBI" id="CHEBI:29108"/>
    </cofactor>
</comment>
<dbReference type="STRING" id="42157.A0A182E1D5"/>
<dbReference type="Gene3D" id="1.50.10.10">
    <property type="match status" value="1"/>
</dbReference>
<dbReference type="PRINTS" id="PR00747">
    <property type="entry name" value="GLYHDRLASE47"/>
</dbReference>
<keyword evidence="6" id="KW-1015">Disulfide bond</keyword>
<dbReference type="Pfam" id="PF03031">
    <property type="entry name" value="NIF"/>
    <property type="match status" value="1"/>
</dbReference>
<keyword evidence="4 11" id="KW-0378">Hydrolase</keyword>